<evidence type="ECO:0000313" key="2">
    <source>
        <dbReference type="Proteomes" id="UP001222027"/>
    </source>
</evidence>
<protein>
    <recommendedName>
        <fullName evidence="3">Secreted protein</fullName>
    </recommendedName>
</protein>
<gene>
    <name evidence="1" type="ORF">OPV22_031107</name>
</gene>
<dbReference type="AlphaFoldDB" id="A0AAV8P0Y6"/>
<evidence type="ECO:0008006" key="3">
    <source>
        <dbReference type="Google" id="ProtNLM"/>
    </source>
</evidence>
<accession>A0AAV8P0Y6</accession>
<sequence length="70" mass="7659">MMRCNTAHMATVVSVLLGEISLYVSELRGTVPGHRRQLQVLLVDGFCSGTLMISVSHLLEEGPLRMASFV</sequence>
<dbReference type="EMBL" id="JAQQAF010000009">
    <property type="protein sequence ID" value="KAJ8458181.1"/>
    <property type="molecule type" value="Genomic_DNA"/>
</dbReference>
<organism evidence="1 2">
    <name type="scientific">Ensete ventricosum</name>
    <name type="common">Abyssinian banana</name>
    <name type="synonym">Musa ensete</name>
    <dbReference type="NCBI Taxonomy" id="4639"/>
    <lineage>
        <taxon>Eukaryota</taxon>
        <taxon>Viridiplantae</taxon>
        <taxon>Streptophyta</taxon>
        <taxon>Embryophyta</taxon>
        <taxon>Tracheophyta</taxon>
        <taxon>Spermatophyta</taxon>
        <taxon>Magnoliopsida</taxon>
        <taxon>Liliopsida</taxon>
        <taxon>Zingiberales</taxon>
        <taxon>Musaceae</taxon>
        <taxon>Ensete</taxon>
    </lineage>
</organism>
<proteinExistence type="predicted"/>
<comment type="caution">
    <text evidence="1">The sequence shown here is derived from an EMBL/GenBank/DDBJ whole genome shotgun (WGS) entry which is preliminary data.</text>
</comment>
<name>A0AAV8P0Y6_ENSVE</name>
<dbReference type="Proteomes" id="UP001222027">
    <property type="component" value="Unassembled WGS sequence"/>
</dbReference>
<reference evidence="1 2" key="1">
    <citation type="submission" date="2022-12" db="EMBL/GenBank/DDBJ databases">
        <title>Chromosome-scale assembly of the Ensete ventricosum genome.</title>
        <authorList>
            <person name="Dussert Y."/>
            <person name="Stocks J."/>
            <person name="Wendawek A."/>
            <person name="Woldeyes F."/>
            <person name="Nichols R.A."/>
            <person name="Borrell J.S."/>
        </authorList>
    </citation>
    <scope>NUCLEOTIDE SEQUENCE [LARGE SCALE GENOMIC DNA]</scope>
    <source>
        <strain evidence="2">cv. Maze</strain>
        <tissue evidence="1">Seeds</tissue>
    </source>
</reference>
<keyword evidence="2" id="KW-1185">Reference proteome</keyword>
<evidence type="ECO:0000313" key="1">
    <source>
        <dbReference type="EMBL" id="KAJ8458181.1"/>
    </source>
</evidence>